<gene>
    <name evidence="2" type="ORF">QCN29_12640</name>
</gene>
<dbReference type="Proteomes" id="UP001223144">
    <property type="component" value="Unassembled WGS sequence"/>
</dbReference>
<reference evidence="2 3" key="1">
    <citation type="submission" date="2023-04" db="EMBL/GenBank/DDBJ databases">
        <title>Streptomyces chengmaiensis sp. nov. isolated from the stem of mangrove plant in Hainan.</title>
        <authorList>
            <person name="Huang X."/>
            <person name="Zhou S."/>
            <person name="Chu X."/>
            <person name="Xie Y."/>
            <person name="Lin Y."/>
        </authorList>
    </citation>
    <scope>NUCLEOTIDE SEQUENCE [LARGE SCALE GENOMIC DNA]</scope>
    <source>
        <strain evidence="2 3">HNM0663</strain>
    </source>
</reference>
<dbReference type="EMBL" id="JARWBG010000012">
    <property type="protein sequence ID" value="MDH2389625.1"/>
    <property type="molecule type" value="Genomic_DNA"/>
</dbReference>
<name>A0ABT6HLL9_9ACTN</name>
<evidence type="ECO:0000256" key="1">
    <source>
        <dbReference type="SAM" id="MobiDB-lite"/>
    </source>
</evidence>
<comment type="caution">
    <text evidence="2">The sequence shown here is derived from an EMBL/GenBank/DDBJ whole genome shotgun (WGS) entry which is preliminary data.</text>
</comment>
<sequence length="118" mass="12992">MSSSTTDHWAEACSAARDESGYTGPDVPFTPDGVGRALTKERRTEFYNALARVSGGEHFDGLMFLWWPRALIASARPGEEDAAMDYADLALAHYVKAKPQPKKTYTHAEAMEELGLAR</sequence>
<keyword evidence="3" id="KW-1185">Reference proteome</keyword>
<dbReference type="RefSeq" id="WP_279927952.1">
    <property type="nucleotide sequence ID" value="NZ_JARWBG010000012.1"/>
</dbReference>
<organism evidence="2 3">
    <name type="scientific">Streptomyces chengmaiensis</name>
    <dbReference type="NCBI Taxonomy" id="3040919"/>
    <lineage>
        <taxon>Bacteria</taxon>
        <taxon>Bacillati</taxon>
        <taxon>Actinomycetota</taxon>
        <taxon>Actinomycetes</taxon>
        <taxon>Kitasatosporales</taxon>
        <taxon>Streptomycetaceae</taxon>
        <taxon>Streptomyces</taxon>
    </lineage>
</organism>
<evidence type="ECO:0000313" key="2">
    <source>
        <dbReference type="EMBL" id="MDH2389625.1"/>
    </source>
</evidence>
<proteinExistence type="predicted"/>
<evidence type="ECO:0000313" key="3">
    <source>
        <dbReference type="Proteomes" id="UP001223144"/>
    </source>
</evidence>
<accession>A0ABT6HLL9</accession>
<protein>
    <submittedName>
        <fullName evidence="2">Uncharacterized protein</fullName>
    </submittedName>
</protein>
<feature type="region of interest" description="Disordered" evidence="1">
    <location>
        <begin position="1"/>
        <end position="33"/>
    </location>
</feature>